<name>T1JRC4_TETUR</name>
<evidence type="ECO:0000313" key="4">
    <source>
        <dbReference type="Proteomes" id="UP000015104"/>
    </source>
</evidence>
<dbReference type="EnsemblMetazoa" id="tetur01g06390.1">
    <property type="protein sequence ID" value="tetur01g06390.1"/>
    <property type="gene ID" value="tetur01g06390"/>
</dbReference>
<dbReference type="AlphaFoldDB" id="T1JRC4"/>
<evidence type="ECO:0000256" key="2">
    <source>
        <dbReference type="SAM" id="Phobius"/>
    </source>
</evidence>
<organism evidence="3 4">
    <name type="scientific">Tetranychus urticae</name>
    <name type="common">Two-spotted spider mite</name>
    <dbReference type="NCBI Taxonomy" id="32264"/>
    <lineage>
        <taxon>Eukaryota</taxon>
        <taxon>Metazoa</taxon>
        <taxon>Ecdysozoa</taxon>
        <taxon>Arthropoda</taxon>
        <taxon>Chelicerata</taxon>
        <taxon>Arachnida</taxon>
        <taxon>Acari</taxon>
        <taxon>Acariformes</taxon>
        <taxon>Trombidiformes</taxon>
        <taxon>Prostigmata</taxon>
        <taxon>Eleutherengona</taxon>
        <taxon>Raphignathae</taxon>
        <taxon>Tetranychoidea</taxon>
        <taxon>Tetranychidae</taxon>
        <taxon>Tetranychus</taxon>
    </lineage>
</organism>
<evidence type="ECO:0000313" key="3">
    <source>
        <dbReference type="EnsemblMetazoa" id="tetur01g06390.1"/>
    </source>
</evidence>
<accession>T1JRC4</accession>
<sequence>MKGQKNGRFDYYQTPSRSNQTSQIFSVPHNQMFPSHHIRPKYTRTTSRLSSIPSTPSATSSSTQCFSLLRAALDRRQFSLRTISVMLLSYTGAAALATLLTAEYFHYYTTTRIEIISPNHSELPAFSVCLFYILPEIRLEKTHDNWLESSLTLGEIDSRLPKFDEFVIDCKVLDSNYKYKSCINITPNVTEYLSLYSKCYTLFEKMDPIVYEDGKVGSNFLIKLRLNTKNLTTNTLAIFINHRTEELREAYGNPGFLQLECENKNEAIATYERTVIKSLESPYDSGCRDYSKEPCFNRNTCLKRCILNSLHKSIKRFDTNRYVKLFSNRLDGRFGVRNESFDTQVCRNKFTQPPCNEYIYRAISGIQIYSPFMPNGTFEFSLSYPLGTEIRVQYVPYRPFLDYLIFVFSVIALWTEFSVSRTLYKFSNCLQSGILKRMRDFICYR</sequence>
<reference evidence="4" key="1">
    <citation type="submission" date="2011-08" db="EMBL/GenBank/DDBJ databases">
        <authorList>
            <person name="Rombauts S."/>
        </authorList>
    </citation>
    <scope>NUCLEOTIDE SEQUENCE</scope>
    <source>
        <strain evidence="4">London</strain>
    </source>
</reference>
<reference evidence="3" key="2">
    <citation type="submission" date="2015-06" db="UniProtKB">
        <authorList>
            <consortium name="EnsemblMetazoa"/>
        </authorList>
    </citation>
    <scope>IDENTIFICATION</scope>
</reference>
<proteinExistence type="predicted"/>
<evidence type="ECO:0000256" key="1">
    <source>
        <dbReference type="SAM" id="MobiDB-lite"/>
    </source>
</evidence>
<dbReference type="EMBL" id="CAEY01000447">
    <property type="status" value="NOT_ANNOTATED_CDS"/>
    <property type="molecule type" value="Genomic_DNA"/>
</dbReference>
<keyword evidence="2" id="KW-0812">Transmembrane</keyword>
<keyword evidence="2" id="KW-0472">Membrane</keyword>
<keyword evidence="2" id="KW-1133">Transmembrane helix</keyword>
<dbReference type="HOGENOM" id="CLU_615861_0_0_1"/>
<feature type="region of interest" description="Disordered" evidence="1">
    <location>
        <begin position="1"/>
        <end position="20"/>
    </location>
</feature>
<feature type="transmembrane region" description="Helical" evidence="2">
    <location>
        <begin position="85"/>
        <end position="107"/>
    </location>
</feature>
<protein>
    <submittedName>
        <fullName evidence="3">Uncharacterized protein</fullName>
    </submittedName>
</protein>
<keyword evidence="4" id="KW-1185">Reference proteome</keyword>
<dbReference type="Proteomes" id="UP000015104">
    <property type="component" value="Unassembled WGS sequence"/>
</dbReference>